<evidence type="ECO:0000313" key="2">
    <source>
        <dbReference type="Proteomes" id="UP001157418"/>
    </source>
</evidence>
<gene>
    <name evidence="1" type="ORF">LVIROSA_LOCUS6067</name>
</gene>
<accession>A0AAU9LVU5</accession>
<dbReference type="Proteomes" id="UP001157418">
    <property type="component" value="Unassembled WGS sequence"/>
</dbReference>
<reference evidence="1 2" key="1">
    <citation type="submission" date="2022-01" db="EMBL/GenBank/DDBJ databases">
        <authorList>
            <person name="Xiong W."/>
            <person name="Schranz E."/>
        </authorList>
    </citation>
    <scope>NUCLEOTIDE SEQUENCE [LARGE SCALE GENOMIC DNA]</scope>
</reference>
<dbReference type="AlphaFoldDB" id="A0AAU9LVU5"/>
<proteinExistence type="predicted"/>
<comment type="caution">
    <text evidence="1">The sequence shown here is derived from an EMBL/GenBank/DDBJ whole genome shotgun (WGS) entry which is preliminary data.</text>
</comment>
<sequence>MHVGDAMKVEKKSQIHIQKNHNHIFNGEEMIARNIEVLPQKAFRKVSWKRSKQKERIPLTNATQIGVTELKLLDIGKVEHQHQQPLVLTTENYLIAI</sequence>
<protein>
    <submittedName>
        <fullName evidence="1">Uncharacterized protein</fullName>
    </submittedName>
</protein>
<evidence type="ECO:0000313" key="1">
    <source>
        <dbReference type="EMBL" id="CAH1418477.1"/>
    </source>
</evidence>
<dbReference type="EMBL" id="CAKMRJ010000113">
    <property type="protein sequence ID" value="CAH1418477.1"/>
    <property type="molecule type" value="Genomic_DNA"/>
</dbReference>
<keyword evidence="2" id="KW-1185">Reference proteome</keyword>
<organism evidence="1 2">
    <name type="scientific">Lactuca virosa</name>
    <dbReference type="NCBI Taxonomy" id="75947"/>
    <lineage>
        <taxon>Eukaryota</taxon>
        <taxon>Viridiplantae</taxon>
        <taxon>Streptophyta</taxon>
        <taxon>Embryophyta</taxon>
        <taxon>Tracheophyta</taxon>
        <taxon>Spermatophyta</taxon>
        <taxon>Magnoliopsida</taxon>
        <taxon>eudicotyledons</taxon>
        <taxon>Gunneridae</taxon>
        <taxon>Pentapetalae</taxon>
        <taxon>asterids</taxon>
        <taxon>campanulids</taxon>
        <taxon>Asterales</taxon>
        <taxon>Asteraceae</taxon>
        <taxon>Cichorioideae</taxon>
        <taxon>Cichorieae</taxon>
        <taxon>Lactucinae</taxon>
        <taxon>Lactuca</taxon>
    </lineage>
</organism>
<name>A0AAU9LVU5_9ASTR</name>